<sequence>MGSKSNAMQQGQRRIPPLALLQLALLVGAVFIGLLSMHVLMSPTTPAAAPMSSSGQGMIAHSLAHDSDMVPAGGDEGHGCEECPMDHEMSAAGCVLALLALLLFLRPPGILSRGKKLAMSPEALTLCRPRFLPSRPDLMALGICRT</sequence>
<feature type="transmembrane region" description="Helical" evidence="1">
    <location>
        <begin position="20"/>
        <end position="41"/>
    </location>
</feature>
<reference evidence="2" key="1">
    <citation type="journal article" date="2022" name="Pest Manag. Sci.">
        <title>Glutamicibacter halophytocola-mediated host fitness of potato tuber moth on Solanaceae crops.</title>
        <authorList>
            <person name="Wang W."/>
            <person name="Xiao G."/>
            <person name="Du G."/>
            <person name="Chang L."/>
            <person name="Yang Y."/>
            <person name="Ye J."/>
            <person name="Chen B."/>
        </authorList>
    </citation>
    <scope>NUCLEOTIDE SEQUENCE</scope>
    <source>
        <strain evidence="2">S2</strain>
    </source>
</reference>
<name>A0AA94XUT8_9MICC</name>
<feature type="transmembrane region" description="Helical" evidence="1">
    <location>
        <begin position="89"/>
        <end position="105"/>
    </location>
</feature>
<organism evidence="2 3">
    <name type="scientific">Glutamicibacter halophytocola</name>
    <dbReference type="NCBI Taxonomy" id="1933880"/>
    <lineage>
        <taxon>Bacteria</taxon>
        <taxon>Bacillati</taxon>
        <taxon>Actinomycetota</taxon>
        <taxon>Actinomycetes</taxon>
        <taxon>Micrococcales</taxon>
        <taxon>Micrococcaceae</taxon>
        <taxon>Glutamicibacter</taxon>
    </lineage>
</organism>
<dbReference type="Proteomes" id="UP001060018">
    <property type="component" value="Chromosome"/>
</dbReference>
<proteinExistence type="predicted"/>
<evidence type="ECO:0000313" key="2">
    <source>
        <dbReference type="EMBL" id="UUX60345.1"/>
    </source>
</evidence>
<protein>
    <submittedName>
        <fullName evidence="2">DUF6153 family protein</fullName>
    </submittedName>
</protein>
<dbReference type="RefSeq" id="WP_257746211.1">
    <property type="nucleotide sequence ID" value="NZ_CP102487.1"/>
</dbReference>
<gene>
    <name evidence="2" type="ORF">NUH22_06955</name>
</gene>
<keyword evidence="1" id="KW-0472">Membrane</keyword>
<evidence type="ECO:0000313" key="3">
    <source>
        <dbReference type="Proteomes" id="UP001060018"/>
    </source>
</evidence>
<keyword evidence="1" id="KW-0812">Transmembrane</keyword>
<dbReference type="AlphaFoldDB" id="A0AA94XUT8"/>
<evidence type="ECO:0000256" key="1">
    <source>
        <dbReference type="SAM" id="Phobius"/>
    </source>
</evidence>
<accession>A0AA94XUT8</accession>
<dbReference type="EMBL" id="CP102487">
    <property type="protein sequence ID" value="UUX60345.1"/>
    <property type="molecule type" value="Genomic_DNA"/>
</dbReference>
<keyword evidence="1" id="KW-1133">Transmembrane helix</keyword>